<dbReference type="InterPro" id="IPR029044">
    <property type="entry name" value="Nucleotide-diphossugar_trans"/>
</dbReference>
<keyword evidence="3" id="KW-1185">Reference proteome</keyword>
<dbReference type="Gene3D" id="3.90.550.10">
    <property type="entry name" value="Spore Coat Polysaccharide Biosynthesis Protein SpsA, Chain A"/>
    <property type="match status" value="1"/>
</dbReference>
<dbReference type="SUPFAM" id="SSF53448">
    <property type="entry name" value="Nucleotide-diphospho-sugar transferases"/>
    <property type="match status" value="1"/>
</dbReference>
<dbReference type="Pfam" id="PF00535">
    <property type="entry name" value="Glycos_transf_2"/>
    <property type="match status" value="1"/>
</dbReference>
<dbReference type="RefSeq" id="WP_240476955.1">
    <property type="nucleotide sequence ID" value="NZ_AQQW01000005.1"/>
</dbReference>
<dbReference type="EMBL" id="AQQW01000005">
    <property type="protein sequence ID" value="ETW12726.1"/>
    <property type="molecule type" value="Genomic_DNA"/>
</dbReference>
<accession>W4HKR8</accession>
<dbReference type="eggNOG" id="COG0463">
    <property type="taxonomic scope" value="Bacteria"/>
</dbReference>
<gene>
    <name evidence="2" type="ORF">ATO8_09293</name>
</gene>
<evidence type="ECO:0000313" key="3">
    <source>
        <dbReference type="Proteomes" id="UP000019063"/>
    </source>
</evidence>
<dbReference type="InterPro" id="IPR001173">
    <property type="entry name" value="Glyco_trans_2-like"/>
</dbReference>
<protein>
    <submittedName>
        <fullName evidence="2">Glycosyl transferase family protein</fullName>
    </submittedName>
</protein>
<name>W4HKR8_9RHOB</name>
<keyword evidence="2" id="KW-0808">Transferase</keyword>
<dbReference type="PANTHER" id="PTHR22916:SF3">
    <property type="entry name" value="UDP-GLCNAC:BETAGAL BETA-1,3-N-ACETYLGLUCOSAMINYLTRANSFERASE-LIKE PROTEIN 1"/>
    <property type="match status" value="1"/>
</dbReference>
<comment type="caution">
    <text evidence="2">The sequence shown here is derived from an EMBL/GenBank/DDBJ whole genome shotgun (WGS) entry which is preliminary data.</text>
</comment>
<dbReference type="STRING" id="1379903.ATO8_09293"/>
<evidence type="ECO:0000259" key="1">
    <source>
        <dbReference type="Pfam" id="PF00535"/>
    </source>
</evidence>
<feature type="domain" description="Glycosyltransferase 2-like" evidence="1">
    <location>
        <begin position="1"/>
        <end position="107"/>
    </location>
</feature>
<dbReference type="PANTHER" id="PTHR22916">
    <property type="entry name" value="GLYCOSYLTRANSFERASE"/>
    <property type="match status" value="1"/>
</dbReference>
<evidence type="ECO:0000313" key="2">
    <source>
        <dbReference type="EMBL" id="ETW12726.1"/>
    </source>
</evidence>
<reference evidence="2 3" key="1">
    <citation type="journal article" date="2014" name="Antonie Van Leeuwenhoek">
        <title>Roseivivax atlanticus sp. nov., isolated from surface seawater of the Atlantic Ocean.</title>
        <authorList>
            <person name="Li G."/>
            <person name="Lai Q."/>
            <person name="Liu X."/>
            <person name="Sun F."/>
            <person name="Shao Z."/>
        </authorList>
    </citation>
    <scope>NUCLEOTIDE SEQUENCE [LARGE SCALE GENOMIC DNA]</scope>
    <source>
        <strain evidence="2 3">22II-s10s</strain>
    </source>
</reference>
<sequence>MAVYNGGAHLAEQLDSLAAQTHGNWRLVASDDGSADNSRSVLDAFAADHDVETVDGPRAGASENFMSLLRRVGAASDGDQGWLAFADQDDIWLEDKLARSVAALAGIDPDTPALFCSRSWIADADAKPLRPSPPRPRPLGFRNALVQNVVAGNTIVVTPAAARLLCAAAAEAGPVVIHDWWVYQVMSGAGAVLIHDDTPTLHYRQHGANEIGANDSARERARRIGMILNGRYRAWNEINIAALRRSSARLLPENRERLERFAEMRRAALPLRLWKLGRLHLYRQSTMSTVALWVAALLRRL</sequence>
<dbReference type="GO" id="GO:0016758">
    <property type="term" value="F:hexosyltransferase activity"/>
    <property type="evidence" value="ECO:0007669"/>
    <property type="project" value="UniProtKB-ARBA"/>
</dbReference>
<dbReference type="PATRIC" id="fig|1317118.6.peg.1919"/>
<dbReference type="Proteomes" id="UP000019063">
    <property type="component" value="Unassembled WGS sequence"/>
</dbReference>
<dbReference type="AlphaFoldDB" id="W4HKR8"/>
<organism evidence="2 3">
    <name type="scientific">Roseivivax marinus</name>
    <dbReference type="NCBI Taxonomy" id="1379903"/>
    <lineage>
        <taxon>Bacteria</taxon>
        <taxon>Pseudomonadati</taxon>
        <taxon>Pseudomonadota</taxon>
        <taxon>Alphaproteobacteria</taxon>
        <taxon>Rhodobacterales</taxon>
        <taxon>Roseobacteraceae</taxon>
        <taxon>Roseivivax</taxon>
    </lineage>
</organism>
<proteinExistence type="predicted"/>